<dbReference type="InterPro" id="IPR013783">
    <property type="entry name" value="Ig-like_fold"/>
</dbReference>
<evidence type="ECO:0000256" key="2">
    <source>
        <dbReference type="ARBA" id="ARBA00023130"/>
    </source>
</evidence>
<dbReference type="SUPFAM" id="SSF48726">
    <property type="entry name" value="Immunoglobulin"/>
    <property type="match status" value="1"/>
</dbReference>
<dbReference type="Proteomes" id="UP000694892">
    <property type="component" value="Unassembled WGS sequence"/>
</dbReference>
<gene>
    <name evidence="8" type="ORF">XELAEV_18000283mg</name>
</gene>
<dbReference type="InterPro" id="IPR051287">
    <property type="entry name" value="TCR_variable_region"/>
</dbReference>
<dbReference type="PANTHER" id="PTHR19367">
    <property type="entry name" value="T-CELL RECEPTOR ALPHA CHAIN V REGION"/>
    <property type="match status" value="1"/>
</dbReference>
<dbReference type="Pfam" id="PF07686">
    <property type="entry name" value="V-set"/>
    <property type="match status" value="1"/>
</dbReference>
<keyword evidence="3" id="KW-0675">Receptor</keyword>
<reference evidence="8" key="1">
    <citation type="submission" date="2016-05" db="EMBL/GenBank/DDBJ databases">
        <title>WGS assembly of Xenopus laevis.</title>
        <authorList>
            <person name="Session A."/>
            <person name="Uno Y."/>
            <person name="Kwon T."/>
            <person name="Chapman J."/>
            <person name="Toyoda A."/>
            <person name="Takahashi S."/>
            <person name="Fukui A."/>
            <person name="Hikosaka A."/>
            <person name="Putnam N."/>
            <person name="Stites J."/>
            <person name="Van Heeringen S."/>
            <person name="Quigley I."/>
            <person name="Heinz S."/>
            <person name="Hellsten U."/>
            <person name="Lyons J."/>
            <person name="Suzuki A."/>
            <person name="Kondo M."/>
            <person name="Ogino H."/>
            <person name="Ochi H."/>
            <person name="Bogdanovic O."/>
            <person name="Lister R."/>
            <person name="Georgiou G."/>
            <person name="Paranjpe S."/>
            <person name="Van Kruijsbergen I."/>
            <person name="Mozaffari S."/>
            <person name="Shu S."/>
            <person name="Schmutz J."/>
            <person name="Jenkins J."/>
            <person name="Grimwood J."/>
            <person name="Carlson J."/>
            <person name="Mitros T."/>
            <person name="Simakov O."/>
            <person name="Heald R."/>
            <person name="Miller K."/>
            <person name="Haudenschild C."/>
            <person name="Kuroki Y."/>
            <person name="Tanaka T."/>
            <person name="Michiue T."/>
            <person name="Watanabe M."/>
            <person name="Kinoshita T."/>
            <person name="Ohta Y."/>
            <person name="Mawaribuchi S."/>
            <person name="Suzuki Y."/>
            <person name="Haramoto Y."/>
            <person name="Yamamoto T."/>
            <person name="Takagi C."/>
            <person name="Kitzman J."/>
            <person name="Shendure J."/>
            <person name="Nakayama T."/>
            <person name="Izutsu Y."/>
            <person name="Robert J."/>
            <person name="Dichmann D."/>
            <person name="Flajnik M."/>
            <person name="Houston D."/>
            <person name="Marcotte E."/>
            <person name="Wallingford J."/>
            <person name="Ito Y."/>
            <person name="Asashima M."/>
            <person name="Ueno N."/>
            <person name="Matsuda Y."/>
            <person name="Jan Veenstra G."/>
            <person name="Fujiyama A."/>
            <person name="Harland R."/>
            <person name="Taira M."/>
            <person name="Rokhsar D.S."/>
        </authorList>
    </citation>
    <scope>NUCLEOTIDE SEQUENCE</scope>
    <source>
        <strain evidence="8">J</strain>
        <tissue evidence="8">Blood</tissue>
    </source>
</reference>
<dbReference type="EMBL" id="KV467300">
    <property type="protein sequence ID" value="OCT56313.1"/>
    <property type="molecule type" value="Genomic_DNA"/>
</dbReference>
<dbReference type="InterPro" id="IPR007110">
    <property type="entry name" value="Ig-like_dom"/>
</dbReference>
<keyword evidence="1 6" id="KW-0732">Signal</keyword>
<evidence type="ECO:0000256" key="3">
    <source>
        <dbReference type="ARBA" id="ARBA00023170"/>
    </source>
</evidence>
<sequence>MPCTAPFFLVLAAVFAKSYGQTIQQSLSQQSVFQGMEVQLNCTYSGADYLFWYVQYPGQALEMLLSSLLNEENKGFSAEHKKSETSFNMKKDKAELQDSGVYFCAARDTVTQG</sequence>
<proteinExistence type="predicted"/>
<evidence type="ECO:0000256" key="5">
    <source>
        <dbReference type="ARBA" id="ARBA00043266"/>
    </source>
</evidence>
<evidence type="ECO:0000256" key="4">
    <source>
        <dbReference type="ARBA" id="ARBA00023319"/>
    </source>
</evidence>
<dbReference type="AlphaFoldDB" id="A0A974GZ97"/>
<keyword evidence="4" id="KW-0393">Immunoglobulin domain</keyword>
<organism evidence="8">
    <name type="scientific">Xenopus laevis</name>
    <name type="common">African clawed frog</name>
    <dbReference type="NCBI Taxonomy" id="8355"/>
    <lineage>
        <taxon>Eukaryota</taxon>
        <taxon>Metazoa</taxon>
        <taxon>Chordata</taxon>
        <taxon>Craniata</taxon>
        <taxon>Vertebrata</taxon>
        <taxon>Euteleostomi</taxon>
        <taxon>Amphibia</taxon>
        <taxon>Batrachia</taxon>
        <taxon>Anura</taxon>
        <taxon>Pipoidea</taxon>
        <taxon>Pipidae</taxon>
        <taxon>Xenopodinae</taxon>
        <taxon>Xenopus</taxon>
        <taxon>Xenopus</taxon>
    </lineage>
</organism>
<evidence type="ECO:0000313" key="8">
    <source>
        <dbReference type="EMBL" id="OCT56313.1"/>
    </source>
</evidence>
<dbReference type="InterPro" id="IPR036179">
    <property type="entry name" value="Ig-like_dom_sf"/>
</dbReference>
<evidence type="ECO:0000256" key="1">
    <source>
        <dbReference type="ARBA" id="ARBA00022729"/>
    </source>
</evidence>
<dbReference type="Gene3D" id="2.60.40.10">
    <property type="entry name" value="Immunoglobulins"/>
    <property type="match status" value="1"/>
</dbReference>
<dbReference type="SMART" id="SM00406">
    <property type="entry name" value="IGv"/>
    <property type="match status" value="1"/>
</dbReference>
<evidence type="ECO:0000259" key="7">
    <source>
        <dbReference type="PROSITE" id="PS50835"/>
    </source>
</evidence>
<dbReference type="InterPro" id="IPR013106">
    <property type="entry name" value="Ig_V-set"/>
</dbReference>
<feature type="domain" description="Ig-like" evidence="7">
    <location>
        <begin position="6"/>
        <end position="113"/>
    </location>
</feature>
<feature type="chain" id="PRO_5037929743" description="Ig-like domain-containing protein" evidence="6">
    <location>
        <begin position="21"/>
        <end position="113"/>
    </location>
</feature>
<feature type="signal peptide" evidence="6">
    <location>
        <begin position="1"/>
        <end position="20"/>
    </location>
</feature>
<keyword evidence="5" id="KW-0391">Immunity</keyword>
<evidence type="ECO:0000256" key="6">
    <source>
        <dbReference type="SAM" id="SignalP"/>
    </source>
</evidence>
<dbReference type="PROSITE" id="PS50835">
    <property type="entry name" value="IG_LIKE"/>
    <property type="match status" value="1"/>
</dbReference>
<dbReference type="PANTHER" id="PTHR19367:SF18">
    <property type="entry name" value="T CELL RECEPTOR ALPHA VARIABLE 16"/>
    <property type="match status" value="1"/>
</dbReference>
<dbReference type="GO" id="GO:0042101">
    <property type="term" value="C:T cell receptor complex"/>
    <property type="evidence" value="ECO:0007669"/>
    <property type="project" value="UniProtKB-KW"/>
</dbReference>
<accession>A0A974GZ97</accession>
<dbReference type="GO" id="GO:0002250">
    <property type="term" value="P:adaptive immune response"/>
    <property type="evidence" value="ECO:0007669"/>
    <property type="project" value="UniProtKB-KW"/>
</dbReference>
<keyword evidence="5" id="KW-1279">T cell receptor</keyword>
<name>A0A974GZ97_XENLA</name>
<protein>
    <recommendedName>
        <fullName evidence="7">Ig-like domain-containing protein</fullName>
    </recommendedName>
</protein>
<keyword evidence="2" id="KW-1064">Adaptive immunity</keyword>